<dbReference type="Pfam" id="PF00795">
    <property type="entry name" value="CN_hydrolase"/>
    <property type="match status" value="1"/>
</dbReference>
<dbReference type="Proteomes" id="UP000320333">
    <property type="component" value="Unassembled WGS sequence"/>
</dbReference>
<dbReference type="CDD" id="cd07572">
    <property type="entry name" value="nit"/>
    <property type="match status" value="1"/>
</dbReference>
<dbReference type="STRING" id="246404.A0A507F2Q8"/>
<dbReference type="InterPro" id="IPR036526">
    <property type="entry name" value="C-N_Hydrolase_sf"/>
</dbReference>
<feature type="domain" description="CN hydrolase" evidence="2">
    <location>
        <begin position="62"/>
        <end position="324"/>
    </location>
</feature>
<evidence type="ECO:0000313" key="4">
    <source>
        <dbReference type="Proteomes" id="UP000320333"/>
    </source>
</evidence>
<evidence type="ECO:0000313" key="3">
    <source>
        <dbReference type="EMBL" id="TPX69887.1"/>
    </source>
</evidence>
<keyword evidence="1" id="KW-0378">Hydrolase</keyword>
<sequence>MQNCCDACLLAVLREIGSVVHTFFKTDLAMQPAEATPQSGRDGDPGIAVLQSLTPRVRGFSMKAAVVQMTTTPVSLQQNLDTVSAIVSNAVSRDRVQLVLLPEYWATLGMKDVAATVAESDPAEGSLKPNPIQTFMSELAALHKIWIMGGTIPMLNQSESASTAKYRNTLLVFDPTGARVARYDKLHLFRFEGPPAFDEAATVEGGEPVSVTVKFGDTGFAARLSVCYDVRFPELYRFRNEEPYNMIVVPSAFTVETGKAHWECLLKARAIENQSYVLASAQVGVHPITNRTTYGHSMIISPWGDILASMDGESEGYVACELDTGVLEEVRRRLPSLQHRVL</sequence>
<dbReference type="PANTHER" id="PTHR23088">
    <property type="entry name" value="NITRILASE-RELATED"/>
    <property type="match status" value="1"/>
</dbReference>
<organism evidence="3 4">
    <name type="scientific">Chytriomyces confervae</name>
    <dbReference type="NCBI Taxonomy" id="246404"/>
    <lineage>
        <taxon>Eukaryota</taxon>
        <taxon>Fungi</taxon>
        <taxon>Fungi incertae sedis</taxon>
        <taxon>Chytridiomycota</taxon>
        <taxon>Chytridiomycota incertae sedis</taxon>
        <taxon>Chytridiomycetes</taxon>
        <taxon>Chytridiales</taxon>
        <taxon>Chytriomycetaceae</taxon>
        <taxon>Chytriomyces</taxon>
    </lineage>
</organism>
<evidence type="ECO:0000259" key="2">
    <source>
        <dbReference type="PROSITE" id="PS50263"/>
    </source>
</evidence>
<comment type="caution">
    <text evidence="3">The sequence shown here is derived from an EMBL/GenBank/DDBJ whole genome shotgun (WGS) entry which is preliminary data.</text>
</comment>
<dbReference type="InterPro" id="IPR003010">
    <property type="entry name" value="C-N_Hydrolase"/>
</dbReference>
<dbReference type="PANTHER" id="PTHR23088:SF27">
    <property type="entry name" value="DEAMINATED GLUTATHIONE AMIDASE"/>
    <property type="match status" value="1"/>
</dbReference>
<protein>
    <recommendedName>
        <fullName evidence="2">CN hydrolase domain-containing protein</fullName>
    </recommendedName>
</protein>
<dbReference type="PROSITE" id="PS50263">
    <property type="entry name" value="CN_HYDROLASE"/>
    <property type="match status" value="1"/>
</dbReference>
<dbReference type="OrthoDB" id="10250282at2759"/>
<keyword evidence="4" id="KW-1185">Reference proteome</keyword>
<dbReference type="GO" id="GO:0016811">
    <property type="term" value="F:hydrolase activity, acting on carbon-nitrogen (but not peptide) bonds, in linear amides"/>
    <property type="evidence" value="ECO:0007669"/>
    <property type="project" value="InterPro"/>
</dbReference>
<dbReference type="InterPro" id="IPR045254">
    <property type="entry name" value="Nit1/2_C-N_Hydrolase"/>
</dbReference>
<evidence type="ECO:0000256" key="1">
    <source>
        <dbReference type="ARBA" id="ARBA00022801"/>
    </source>
</evidence>
<accession>A0A507F2Q8</accession>
<dbReference type="AlphaFoldDB" id="A0A507F2Q8"/>
<dbReference type="SUPFAM" id="SSF56317">
    <property type="entry name" value="Carbon-nitrogen hydrolase"/>
    <property type="match status" value="1"/>
</dbReference>
<dbReference type="Gene3D" id="3.60.110.10">
    <property type="entry name" value="Carbon-nitrogen hydrolase"/>
    <property type="match status" value="1"/>
</dbReference>
<gene>
    <name evidence="3" type="ORF">CcCBS67573_g06717</name>
</gene>
<proteinExistence type="predicted"/>
<reference evidence="3 4" key="1">
    <citation type="journal article" date="2019" name="Sci. Rep.">
        <title>Comparative genomics of chytrid fungi reveal insights into the obligate biotrophic and pathogenic lifestyle of Synchytrium endobioticum.</title>
        <authorList>
            <person name="van de Vossenberg B.T.L.H."/>
            <person name="Warris S."/>
            <person name="Nguyen H.D.T."/>
            <person name="van Gent-Pelzer M.P.E."/>
            <person name="Joly D.L."/>
            <person name="van de Geest H.C."/>
            <person name="Bonants P.J.M."/>
            <person name="Smith D.S."/>
            <person name="Levesque C.A."/>
            <person name="van der Lee T.A.J."/>
        </authorList>
    </citation>
    <scope>NUCLEOTIDE SEQUENCE [LARGE SCALE GENOMIC DNA]</scope>
    <source>
        <strain evidence="3 4">CBS 675.73</strain>
    </source>
</reference>
<name>A0A507F2Q8_9FUNG</name>
<dbReference type="EMBL" id="QEAP01000302">
    <property type="protein sequence ID" value="TPX69887.1"/>
    <property type="molecule type" value="Genomic_DNA"/>
</dbReference>